<dbReference type="GO" id="GO:0009446">
    <property type="term" value="P:putrescine biosynthetic process"/>
    <property type="evidence" value="ECO:0007669"/>
    <property type="project" value="InterPro"/>
</dbReference>
<gene>
    <name evidence="2" type="ORF">OM075_18795</name>
</gene>
<dbReference type="AlphaFoldDB" id="A0AAE3M818"/>
<evidence type="ECO:0000256" key="1">
    <source>
        <dbReference type="ARBA" id="ARBA00022801"/>
    </source>
</evidence>
<organism evidence="2 3">
    <name type="scientific">Plebeiibacterium sediminum</name>
    <dbReference type="NCBI Taxonomy" id="2992112"/>
    <lineage>
        <taxon>Bacteria</taxon>
        <taxon>Pseudomonadati</taxon>
        <taxon>Bacteroidota</taxon>
        <taxon>Bacteroidia</taxon>
        <taxon>Marinilabiliales</taxon>
        <taxon>Marinilabiliaceae</taxon>
        <taxon>Plebeiibacterium</taxon>
    </lineage>
</organism>
<keyword evidence="1" id="KW-0378">Hydrolase</keyword>
<reference evidence="2" key="1">
    <citation type="submission" date="2022-10" db="EMBL/GenBank/DDBJ databases">
        <authorList>
            <person name="Yu W.X."/>
        </authorList>
    </citation>
    <scope>NUCLEOTIDE SEQUENCE</scope>
    <source>
        <strain evidence="2">AAT</strain>
    </source>
</reference>
<accession>A0AAE3M818</accession>
<protein>
    <submittedName>
        <fullName evidence="2">Agmatine deiminase family protein</fullName>
    </submittedName>
</protein>
<dbReference type="GO" id="GO:0004668">
    <property type="term" value="F:protein-arginine deiminase activity"/>
    <property type="evidence" value="ECO:0007669"/>
    <property type="project" value="InterPro"/>
</dbReference>
<dbReference type="GO" id="GO:0047632">
    <property type="term" value="F:agmatine deiminase activity"/>
    <property type="evidence" value="ECO:0007669"/>
    <property type="project" value="TreeGrafter"/>
</dbReference>
<dbReference type="PANTHER" id="PTHR31377">
    <property type="entry name" value="AGMATINE DEIMINASE-RELATED"/>
    <property type="match status" value="1"/>
</dbReference>
<keyword evidence="3" id="KW-1185">Reference proteome</keyword>
<sequence length="282" mass="32702">MIADNETNKVFLSGKLKENYKKTCEEIEYALRAVNGNYGFLPNTNDIWARDYMPIQVSGSTFIEYRYDPDYLQGATPKRRGIKTYPDIVCDAIGLKTQKSDLILDGGNVVKSSNVIILTDKALKENKPKYNKTEFIKNLHSTFEVEKVVLIPWDNDCEFGHSDGMLRFIDNETVLVSGFYEHVDNQLKEGIINSLKKAKLNIEWLRCEQKESEDNIAYINFLQTKDYLFLPKLNTDQDQTALEQIKYYFKDYSKNKRIFQINMTEIVKYGGALNCISWTIKE</sequence>
<dbReference type="PANTHER" id="PTHR31377:SF0">
    <property type="entry name" value="AGMATINE DEIMINASE-RELATED"/>
    <property type="match status" value="1"/>
</dbReference>
<dbReference type="RefSeq" id="WP_301192083.1">
    <property type="nucleotide sequence ID" value="NZ_JAPDPJ010000056.1"/>
</dbReference>
<dbReference type="InterPro" id="IPR007466">
    <property type="entry name" value="Peptidyl-Arg-deiminase_porph"/>
</dbReference>
<comment type="caution">
    <text evidence="2">The sequence shown here is derived from an EMBL/GenBank/DDBJ whole genome shotgun (WGS) entry which is preliminary data.</text>
</comment>
<dbReference type="SUPFAM" id="SSF55909">
    <property type="entry name" value="Pentein"/>
    <property type="match status" value="1"/>
</dbReference>
<name>A0AAE3M818_9BACT</name>
<evidence type="ECO:0000313" key="2">
    <source>
        <dbReference type="EMBL" id="MCW3788525.1"/>
    </source>
</evidence>
<evidence type="ECO:0000313" key="3">
    <source>
        <dbReference type="Proteomes" id="UP001209229"/>
    </source>
</evidence>
<dbReference type="Gene3D" id="3.75.10.10">
    <property type="entry name" value="L-arginine/glycine Amidinotransferase, Chain A"/>
    <property type="match status" value="1"/>
</dbReference>
<dbReference type="EMBL" id="JAPDPJ010000056">
    <property type="protein sequence ID" value="MCW3788525.1"/>
    <property type="molecule type" value="Genomic_DNA"/>
</dbReference>
<dbReference type="Pfam" id="PF04371">
    <property type="entry name" value="PAD_porph"/>
    <property type="match status" value="1"/>
</dbReference>
<proteinExistence type="predicted"/>
<dbReference type="Proteomes" id="UP001209229">
    <property type="component" value="Unassembled WGS sequence"/>
</dbReference>